<comment type="caution">
    <text evidence="2">The sequence shown here is derived from an EMBL/GenBank/DDBJ whole genome shotgun (WGS) entry which is preliminary data.</text>
</comment>
<feature type="domain" description="Peptidase C45 hydrolase" evidence="1">
    <location>
        <begin position="116"/>
        <end position="362"/>
    </location>
</feature>
<keyword evidence="3" id="KW-1185">Reference proteome</keyword>
<dbReference type="Pfam" id="PF03417">
    <property type="entry name" value="AAT"/>
    <property type="match status" value="1"/>
</dbReference>
<keyword evidence="2" id="KW-0012">Acyltransferase</keyword>
<dbReference type="RefSeq" id="WP_380625441.1">
    <property type="nucleotide sequence ID" value="NZ_JBHSDK010000061.1"/>
</dbReference>
<evidence type="ECO:0000259" key="1">
    <source>
        <dbReference type="Pfam" id="PF03417"/>
    </source>
</evidence>
<dbReference type="Proteomes" id="UP001595823">
    <property type="component" value="Unassembled WGS sequence"/>
</dbReference>
<gene>
    <name evidence="2" type="ORF">ACFPET_22365</name>
</gene>
<dbReference type="InterPro" id="IPR005079">
    <property type="entry name" value="Peptidase_C45_hydrolase"/>
</dbReference>
<evidence type="ECO:0000313" key="2">
    <source>
        <dbReference type="EMBL" id="MFC4337942.1"/>
    </source>
</evidence>
<dbReference type="NCBIfam" id="NF040521">
    <property type="entry name" value="C45_proenzyme"/>
    <property type="match status" value="1"/>
</dbReference>
<dbReference type="SUPFAM" id="SSF56235">
    <property type="entry name" value="N-terminal nucleophile aminohydrolases (Ntn hydrolases)"/>
    <property type="match status" value="1"/>
</dbReference>
<reference evidence="3" key="1">
    <citation type="journal article" date="2019" name="Int. J. Syst. Evol. Microbiol.">
        <title>The Global Catalogue of Microorganisms (GCM) 10K type strain sequencing project: providing services to taxonomists for standard genome sequencing and annotation.</title>
        <authorList>
            <consortium name="The Broad Institute Genomics Platform"/>
            <consortium name="The Broad Institute Genome Sequencing Center for Infectious Disease"/>
            <person name="Wu L."/>
            <person name="Ma J."/>
        </authorList>
    </citation>
    <scope>NUCLEOTIDE SEQUENCE [LARGE SCALE GENOMIC DNA]</scope>
    <source>
        <strain evidence="3">IBRC-M 10908</strain>
    </source>
</reference>
<keyword evidence="2" id="KW-0808">Transferase</keyword>
<evidence type="ECO:0000313" key="3">
    <source>
        <dbReference type="Proteomes" id="UP001595823"/>
    </source>
</evidence>
<dbReference type="InterPro" id="IPR029055">
    <property type="entry name" value="Ntn_hydrolases_N"/>
</dbReference>
<dbReference type="EMBL" id="JBHSDK010000061">
    <property type="protein sequence ID" value="MFC4337942.1"/>
    <property type="molecule type" value="Genomic_DNA"/>
</dbReference>
<name>A0ABV8U565_9ACTN</name>
<accession>A0ABV8U565</accession>
<protein>
    <submittedName>
        <fullName evidence="2">C45 family autoproteolytic acyltransferase/hydrolase</fullName>
    </submittedName>
</protein>
<dbReference type="Gene3D" id="3.60.60.10">
    <property type="entry name" value="Penicillin V Acylase, Chain A"/>
    <property type="match status" value="1"/>
</dbReference>
<proteinExistence type="predicted"/>
<organism evidence="2 3">
    <name type="scientific">Salininema proteolyticum</name>
    <dbReference type="NCBI Taxonomy" id="1607685"/>
    <lineage>
        <taxon>Bacteria</taxon>
        <taxon>Bacillati</taxon>
        <taxon>Actinomycetota</taxon>
        <taxon>Actinomycetes</taxon>
        <taxon>Glycomycetales</taxon>
        <taxon>Glycomycetaceae</taxon>
        <taxon>Salininema</taxon>
    </lineage>
</organism>
<dbReference type="GO" id="GO:0016746">
    <property type="term" value="F:acyltransferase activity"/>
    <property type="evidence" value="ECO:0007669"/>
    <property type="project" value="UniProtKB-KW"/>
</dbReference>
<dbReference type="InterPro" id="IPR047794">
    <property type="entry name" value="C45_proenzyme-like"/>
</dbReference>
<sequence>MNIERRPLVGGGSFQTVDHLTVSGSQREIGGALAAVAAEIYGWKPVPTADRDVSRARRAWFQRHWPQHYERMAGIADHVGADLEADAVHLDGIGGIPVGSACSALWMPPASTAGGHGLIGRNYDFFTYTATELFSQMSGEKVDAPDGEAPLASRPAVVTCLPDEGYASTFITMNDLSGCMDGINEHGLAVTLLIADAENVPAPDESAGPQVGVDSLQAPRYLLDTCRNVDEAKQALLGAKYYDYGSAIHYLIADASGEAFVWERGSVGDEHIVRAEGAMCVTNYLLHRHPLGSDLPEDNEETLRAYERSERLQTRFEEKAVTGERIREMLDDVRFNAGNAGAYPTRTLWRTVFDTAERTLSTHFYKWDDEAGQPVHSEEFTFKAG</sequence>